<keyword evidence="3 5" id="KW-1133">Transmembrane helix</keyword>
<evidence type="ECO:0000256" key="4">
    <source>
        <dbReference type="ARBA" id="ARBA00023136"/>
    </source>
</evidence>
<keyword evidence="2 5" id="KW-0812">Transmembrane</keyword>
<organism evidence="6 7">
    <name type="scientific">Hathewaya limosa</name>
    <name type="common">Clostridium limosum</name>
    <dbReference type="NCBI Taxonomy" id="1536"/>
    <lineage>
        <taxon>Bacteria</taxon>
        <taxon>Bacillati</taxon>
        <taxon>Bacillota</taxon>
        <taxon>Clostridia</taxon>
        <taxon>Eubacteriales</taxon>
        <taxon>Clostridiaceae</taxon>
        <taxon>Hathewaya</taxon>
    </lineage>
</organism>
<dbReference type="EMBL" id="JAUSWN010000012">
    <property type="protein sequence ID" value="MDQ0479842.1"/>
    <property type="molecule type" value="Genomic_DNA"/>
</dbReference>
<feature type="transmembrane region" description="Helical" evidence="5">
    <location>
        <begin position="33"/>
        <end position="55"/>
    </location>
</feature>
<accession>A0ABU0JRX7</accession>
<comment type="subcellular location">
    <subcellularLocation>
        <location evidence="1">Membrane</location>
        <topology evidence="1">Multi-pass membrane protein</topology>
    </subcellularLocation>
</comment>
<feature type="transmembrane region" description="Helical" evidence="5">
    <location>
        <begin position="93"/>
        <end position="116"/>
    </location>
</feature>
<evidence type="ECO:0000313" key="7">
    <source>
        <dbReference type="Proteomes" id="UP001224418"/>
    </source>
</evidence>
<dbReference type="RefSeq" id="WP_307355773.1">
    <property type="nucleotide sequence ID" value="NZ_BAAACJ010000037.1"/>
</dbReference>
<dbReference type="PANTHER" id="PTHR30249">
    <property type="entry name" value="PUTATIVE SEROTONIN TRANSPORTER"/>
    <property type="match status" value="1"/>
</dbReference>
<evidence type="ECO:0000256" key="5">
    <source>
        <dbReference type="SAM" id="Phobius"/>
    </source>
</evidence>
<sequence>MNTLIQSPIFGITVSLIAFELGCFLFKKTKNPIFNPLLIGIAIVIGFLKVTNISFETYNIGGQYISFLLGPATVILAVPLYKKIALLKQYGLEIFLGISIGTSCGILSVILLSKLFGIDKSLMMSLVPKSITTPIGMEVSKGLGGNTSITVAAIIITGILGAIIGPMLCKICKIKNKVAIGISLGTASHAMGTAKALELGETQGAMGGLAIAISGLLTVFLAPLIVSLFL</sequence>
<keyword evidence="7" id="KW-1185">Reference proteome</keyword>
<protein>
    <submittedName>
        <fullName evidence="6">Murein hydrolase (TIGR00659 family)</fullName>
    </submittedName>
</protein>
<name>A0ABU0JRX7_HATLI</name>
<dbReference type="GO" id="GO:0016787">
    <property type="term" value="F:hydrolase activity"/>
    <property type="evidence" value="ECO:0007669"/>
    <property type="project" value="UniProtKB-KW"/>
</dbReference>
<evidence type="ECO:0000313" key="6">
    <source>
        <dbReference type="EMBL" id="MDQ0479842.1"/>
    </source>
</evidence>
<dbReference type="Pfam" id="PF04172">
    <property type="entry name" value="LrgB"/>
    <property type="match status" value="1"/>
</dbReference>
<feature type="transmembrane region" description="Helical" evidence="5">
    <location>
        <begin position="6"/>
        <end position="26"/>
    </location>
</feature>
<proteinExistence type="predicted"/>
<evidence type="ECO:0000256" key="2">
    <source>
        <dbReference type="ARBA" id="ARBA00022692"/>
    </source>
</evidence>
<dbReference type="PANTHER" id="PTHR30249:SF0">
    <property type="entry name" value="PLASTIDAL GLYCOLATE_GLYCERATE TRANSLOCATOR 1, CHLOROPLASTIC"/>
    <property type="match status" value="1"/>
</dbReference>
<dbReference type="InterPro" id="IPR007300">
    <property type="entry name" value="CidB/LrgB"/>
</dbReference>
<dbReference type="Proteomes" id="UP001224418">
    <property type="component" value="Unassembled WGS sequence"/>
</dbReference>
<keyword evidence="4 5" id="KW-0472">Membrane</keyword>
<keyword evidence="6" id="KW-0378">Hydrolase</keyword>
<gene>
    <name evidence="6" type="ORF">QOZ93_001584</name>
</gene>
<comment type="caution">
    <text evidence="6">The sequence shown here is derived from an EMBL/GenBank/DDBJ whole genome shotgun (WGS) entry which is preliminary data.</text>
</comment>
<feature type="transmembrane region" description="Helical" evidence="5">
    <location>
        <begin position="149"/>
        <end position="169"/>
    </location>
</feature>
<evidence type="ECO:0000256" key="3">
    <source>
        <dbReference type="ARBA" id="ARBA00022989"/>
    </source>
</evidence>
<feature type="transmembrane region" description="Helical" evidence="5">
    <location>
        <begin position="209"/>
        <end position="229"/>
    </location>
</feature>
<reference evidence="6 7" key="1">
    <citation type="submission" date="2023-07" db="EMBL/GenBank/DDBJ databases">
        <title>Genomic Encyclopedia of Type Strains, Phase IV (KMG-IV): sequencing the most valuable type-strain genomes for metagenomic binning, comparative biology and taxonomic classification.</title>
        <authorList>
            <person name="Goeker M."/>
        </authorList>
    </citation>
    <scope>NUCLEOTIDE SEQUENCE [LARGE SCALE GENOMIC DNA]</scope>
    <source>
        <strain evidence="6 7">DSM 1400</strain>
    </source>
</reference>
<evidence type="ECO:0000256" key="1">
    <source>
        <dbReference type="ARBA" id="ARBA00004141"/>
    </source>
</evidence>
<feature type="transmembrane region" description="Helical" evidence="5">
    <location>
        <begin position="61"/>
        <end position="81"/>
    </location>
</feature>